<name>A0A183L1W8_9TREM</name>
<reference evidence="2 3" key="2">
    <citation type="submission" date="2018-11" db="EMBL/GenBank/DDBJ databases">
        <authorList>
            <consortium name="Pathogen Informatics"/>
        </authorList>
    </citation>
    <scope>NUCLEOTIDE SEQUENCE [LARGE SCALE GENOMIC DNA]</scope>
    <source>
        <strain evidence="2">Dakar</strain>
        <strain evidence="3">Dakar, Senegal</strain>
    </source>
</reference>
<reference evidence="4" key="1">
    <citation type="submission" date="2016-06" db="UniProtKB">
        <authorList>
            <consortium name="WormBaseParasite"/>
        </authorList>
    </citation>
    <scope>IDENTIFICATION</scope>
</reference>
<dbReference type="SUPFAM" id="SSF48726">
    <property type="entry name" value="Immunoglobulin"/>
    <property type="match status" value="1"/>
</dbReference>
<dbReference type="CDD" id="cd00096">
    <property type="entry name" value="Ig"/>
    <property type="match status" value="1"/>
</dbReference>
<dbReference type="AlphaFoldDB" id="A0A183L1W8"/>
<evidence type="ECO:0000313" key="3">
    <source>
        <dbReference type="Proteomes" id="UP000279833"/>
    </source>
</evidence>
<dbReference type="InterPro" id="IPR007110">
    <property type="entry name" value="Ig-like_dom"/>
</dbReference>
<dbReference type="STRING" id="6186.A0A183L1W8"/>
<accession>A0A183L1W8</accession>
<organism evidence="4">
    <name type="scientific">Schistosoma curassoni</name>
    <dbReference type="NCBI Taxonomy" id="6186"/>
    <lineage>
        <taxon>Eukaryota</taxon>
        <taxon>Metazoa</taxon>
        <taxon>Spiralia</taxon>
        <taxon>Lophotrochozoa</taxon>
        <taxon>Platyhelminthes</taxon>
        <taxon>Trematoda</taxon>
        <taxon>Digenea</taxon>
        <taxon>Strigeidida</taxon>
        <taxon>Schistosomatoidea</taxon>
        <taxon>Schistosomatidae</taxon>
        <taxon>Schistosoma</taxon>
    </lineage>
</organism>
<dbReference type="EMBL" id="UZAK01046279">
    <property type="protein sequence ID" value="VDP75089.1"/>
    <property type="molecule type" value="Genomic_DNA"/>
</dbReference>
<dbReference type="Proteomes" id="UP000279833">
    <property type="component" value="Unassembled WGS sequence"/>
</dbReference>
<evidence type="ECO:0000313" key="2">
    <source>
        <dbReference type="EMBL" id="VDP75089.1"/>
    </source>
</evidence>
<dbReference type="InterPro" id="IPR013783">
    <property type="entry name" value="Ig-like_fold"/>
</dbReference>
<dbReference type="Gene3D" id="2.60.40.10">
    <property type="entry name" value="Immunoglobulins"/>
    <property type="match status" value="1"/>
</dbReference>
<proteinExistence type="predicted"/>
<dbReference type="Pfam" id="PF13927">
    <property type="entry name" value="Ig_3"/>
    <property type="match status" value="1"/>
</dbReference>
<dbReference type="WBParaSite" id="SCUD_0002132201-mRNA-1">
    <property type="protein sequence ID" value="SCUD_0002132201-mRNA-1"/>
    <property type="gene ID" value="SCUD_0002132201"/>
</dbReference>
<protein>
    <submittedName>
        <fullName evidence="4">Ig-like domain-containing protein</fullName>
    </submittedName>
</protein>
<gene>
    <name evidence="2" type="ORF">SCUD_LOCUS21319</name>
</gene>
<evidence type="ECO:0000259" key="1">
    <source>
        <dbReference type="PROSITE" id="PS50835"/>
    </source>
</evidence>
<feature type="domain" description="Ig-like" evidence="1">
    <location>
        <begin position="1"/>
        <end position="93"/>
    </location>
</feature>
<evidence type="ECO:0000313" key="4">
    <source>
        <dbReference type="WBParaSite" id="SCUD_0002132201-mRNA-1"/>
    </source>
</evidence>
<dbReference type="PROSITE" id="PS50835">
    <property type="entry name" value="IG_LIKE"/>
    <property type="match status" value="1"/>
</dbReference>
<sequence>MGEGEVMNITDISHPLELRCFVTGSDQSYSGQWIQPHSAQEPIVTKTRQQDGYEISLRINQPTITDSGRYECRAGNVAAFIDVNVEESAIPFTVLLTSDDGILMTQSTDSNVTKATLWNIDDGWNSRQEILDPGFVLLGTRRQGVPVILRELVLPGGFDPHNSMTENYQTTPDISFLSEKEQNIL</sequence>
<dbReference type="InterPro" id="IPR036179">
    <property type="entry name" value="Ig-like_dom_sf"/>
</dbReference>
<keyword evidence="3" id="KW-1185">Reference proteome</keyword>